<dbReference type="SMART" id="SM00342">
    <property type="entry name" value="HTH_ARAC"/>
    <property type="match status" value="1"/>
</dbReference>
<dbReference type="Pfam" id="PF12833">
    <property type="entry name" value="HTH_18"/>
    <property type="match status" value="1"/>
</dbReference>
<evidence type="ECO:0000313" key="11">
    <source>
        <dbReference type="EMBL" id="TBL74658.1"/>
    </source>
</evidence>
<dbReference type="GO" id="GO:0003700">
    <property type="term" value="F:DNA-binding transcription factor activity"/>
    <property type="evidence" value="ECO:0007669"/>
    <property type="project" value="InterPro"/>
</dbReference>
<dbReference type="SMART" id="SM00448">
    <property type="entry name" value="REC"/>
    <property type="match status" value="1"/>
</dbReference>
<dbReference type="InterPro" id="IPR051552">
    <property type="entry name" value="HptR"/>
</dbReference>
<dbReference type="Proteomes" id="UP000293142">
    <property type="component" value="Unassembled WGS sequence"/>
</dbReference>
<keyword evidence="2" id="KW-0963">Cytoplasm</keyword>
<dbReference type="PROSITE" id="PS00041">
    <property type="entry name" value="HTH_ARAC_FAMILY_1"/>
    <property type="match status" value="1"/>
</dbReference>
<evidence type="ECO:0000256" key="4">
    <source>
        <dbReference type="ARBA" id="ARBA00023012"/>
    </source>
</evidence>
<dbReference type="CDD" id="cd17536">
    <property type="entry name" value="REC_YesN-like"/>
    <property type="match status" value="1"/>
</dbReference>
<dbReference type="Gene3D" id="1.10.10.60">
    <property type="entry name" value="Homeodomain-like"/>
    <property type="match status" value="2"/>
</dbReference>
<dbReference type="AlphaFoldDB" id="A0A4Q9DN71"/>
<dbReference type="PRINTS" id="PR00032">
    <property type="entry name" value="HTHARAC"/>
</dbReference>
<keyword evidence="6" id="KW-0238">DNA-binding</keyword>
<dbReference type="InterPro" id="IPR020449">
    <property type="entry name" value="Tscrpt_reg_AraC-type_HTH"/>
</dbReference>
<dbReference type="RefSeq" id="WP_131016242.1">
    <property type="nucleotide sequence ID" value="NZ_SIRE01000019.1"/>
</dbReference>
<gene>
    <name evidence="11" type="ORF">EYB31_25420</name>
</gene>
<dbReference type="Pfam" id="PF00072">
    <property type="entry name" value="Response_reg"/>
    <property type="match status" value="1"/>
</dbReference>
<comment type="caution">
    <text evidence="11">The sequence shown here is derived from an EMBL/GenBank/DDBJ whole genome shotgun (WGS) entry which is preliminary data.</text>
</comment>
<dbReference type="InterPro" id="IPR009057">
    <property type="entry name" value="Homeodomain-like_sf"/>
</dbReference>
<keyword evidence="12" id="KW-1185">Reference proteome</keyword>
<dbReference type="PANTHER" id="PTHR42713">
    <property type="entry name" value="HISTIDINE KINASE-RELATED"/>
    <property type="match status" value="1"/>
</dbReference>
<dbReference type="GO" id="GO:0043565">
    <property type="term" value="F:sequence-specific DNA binding"/>
    <property type="evidence" value="ECO:0007669"/>
    <property type="project" value="InterPro"/>
</dbReference>
<proteinExistence type="predicted"/>
<comment type="subcellular location">
    <subcellularLocation>
        <location evidence="1">Cytoplasm</location>
    </subcellularLocation>
</comment>
<keyword evidence="7" id="KW-0804">Transcription</keyword>
<evidence type="ECO:0000256" key="2">
    <source>
        <dbReference type="ARBA" id="ARBA00022490"/>
    </source>
</evidence>
<dbReference type="PROSITE" id="PS01124">
    <property type="entry name" value="HTH_ARAC_FAMILY_2"/>
    <property type="match status" value="1"/>
</dbReference>
<dbReference type="PROSITE" id="PS50110">
    <property type="entry name" value="RESPONSE_REGULATORY"/>
    <property type="match status" value="1"/>
</dbReference>
<evidence type="ECO:0000256" key="5">
    <source>
        <dbReference type="ARBA" id="ARBA00023015"/>
    </source>
</evidence>
<dbReference type="GO" id="GO:0000160">
    <property type="term" value="P:phosphorelay signal transduction system"/>
    <property type="evidence" value="ECO:0007669"/>
    <property type="project" value="UniProtKB-KW"/>
</dbReference>
<dbReference type="PANTHER" id="PTHR42713:SF3">
    <property type="entry name" value="TRANSCRIPTIONAL REGULATORY PROTEIN HPTR"/>
    <property type="match status" value="1"/>
</dbReference>
<dbReference type="InterPro" id="IPR018060">
    <property type="entry name" value="HTH_AraC"/>
</dbReference>
<dbReference type="InterPro" id="IPR001789">
    <property type="entry name" value="Sig_transdc_resp-reg_receiver"/>
</dbReference>
<evidence type="ECO:0000256" key="3">
    <source>
        <dbReference type="ARBA" id="ARBA00022553"/>
    </source>
</evidence>
<dbReference type="SUPFAM" id="SSF52172">
    <property type="entry name" value="CheY-like"/>
    <property type="match status" value="1"/>
</dbReference>
<reference evidence="11 12" key="1">
    <citation type="submission" date="2019-02" db="EMBL/GenBank/DDBJ databases">
        <title>Paenibacillus sp. nov., isolated from surface-sterilized tissue of Thalictrum simplex L.</title>
        <authorList>
            <person name="Tuo L."/>
        </authorList>
    </citation>
    <scope>NUCLEOTIDE SEQUENCE [LARGE SCALE GENOMIC DNA]</scope>
    <source>
        <strain evidence="11 12">N2SHLJ1</strain>
    </source>
</reference>
<evidence type="ECO:0000256" key="8">
    <source>
        <dbReference type="PROSITE-ProRule" id="PRU00169"/>
    </source>
</evidence>
<keyword evidence="4" id="KW-0902">Two-component regulatory system</keyword>
<sequence>MYHVLVAEDEHWIRSGLVEMIDRIGGGFKVVGEAENGTEAWNLIQELHPSVLITDIMMPQMDGLSLIKQIDETKLPIVSVIISGYDNFSYAQQGIRYGVSEYLLKPVRPEMLQEALQRSIHRLELLQPIHQQLMQIQAFIDQIQSMDPQQLNTEQAQLTQSIVKNRQCHPSFRMGLLRILAGKLNELLETFYPDYEKITIEQEKEETFKKHIQRLTELWCKMSQSQDHKRSFRLIIKQACDYAEKRYMQEISLSHISETVGLSVSHFSALFKQHTGDSFVNYMNRIRIDKAKQLLLEPDLKIYQVADMVGFSSVPYFTRVFKNITGLSPNEFRKGMGI</sequence>
<evidence type="ECO:0000259" key="10">
    <source>
        <dbReference type="PROSITE" id="PS50110"/>
    </source>
</evidence>
<evidence type="ECO:0000256" key="6">
    <source>
        <dbReference type="ARBA" id="ARBA00023125"/>
    </source>
</evidence>
<dbReference type="OrthoDB" id="159632at2"/>
<evidence type="ECO:0000313" key="12">
    <source>
        <dbReference type="Proteomes" id="UP000293142"/>
    </source>
</evidence>
<organism evidence="11 12">
    <name type="scientific">Paenibacillus thalictri</name>
    <dbReference type="NCBI Taxonomy" id="2527873"/>
    <lineage>
        <taxon>Bacteria</taxon>
        <taxon>Bacillati</taxon>
        <taxon>Bacillota</taxon>
        <taxon>Bacilli</taxon>
        <taxon>Bacillales</taxon>
        <taxon>Paenibacillaceae</taxon>
        <taxon>Paenibacillus</taxon>
    </lineage>
</organism>
<dbReference type="SUPFAM" id="SSF46689">
    <property type="entry name" value="Homeodomain-like"/>
    <property type="match status" value="2"/>
</dbReference>
<evidence type="ECO:0000256" key="1">
    <source>
        <dbReference type="ARBA" id="ARBA00004496"/>
    </source>
</evidence>
<name>A0A4Q9DN71_9BACL</name>
<evidence type="ECO:0000259" key="9">
    <source>
        <dbReference type="PROSITE" id="PS01124"/>
    </source>
</evidence>
<accession>A0A4Q9DN71</accession>
<dbReference type="InterPro" id="IPR018062">
    <property type="entry name" value="HTH_AraC-typ_CS"/>
</dbReference>
<feature type="domain" description="Response regulatory" evidence="10">
    <location>
        <begin position="3"/>
        <end position="120"/>
    </location>
</feature>
<feature type="modified residue" description="4-aspartylphosphate" evidence="8">
    <location>
        <position position="55"/>
    </location>
</feature>
<keyword evidence="5" id="KW-0805">Transcription regulation</keyword>
<keyword evidence="3 8" id="KW-0597">Phosphoprotein</keyword>
<dbReference type="InterPro" id="IPR011006">
    <property type="entry name" value="CheY-like_superfamily"/>
</dbReference>
<feature type="domain" description="HTH araC/xylS-type" evidence="9">
    <location>
        <begin position="237"/>
        <end position="335"/>
    </location>
</feature>
<protein>
    <submittedName>
        <fullName evidence="11">Response regulator</fullName>
    </submittedName>
</protein>
<dbReference type="Gene3D" id="3.40.50.2300">
    <property type="match status" value="1"/>
</dbReference>
<dbReference type="EMBL" id="SIRE01000019">
    <property type="protein sequence ID" value="TBL74658.1"/>
    <property type="molecule type" value="Genomic_DNA"/>
</dbReference>
<evidence type="ECO:0000256" key="7">
    <source>
        <dbReference type="ARBA" id="ARBA00023163"/>
    </source>
</evidence>
<dbReference type="GO" id="GO:0005737">
    <property type="term" value="C:cytoplasm"/>
    <property type="evidence" value="ECO:0007669"/>
    <property type="project" value="UniProtKB-SubCell"/>
</dbReference>